<comment type="caution">
    <text evidence="2">The sequence shown here is derived from an EMBL/GenBank/DDBJ whole genome shotgun (WGS) entry which is preliminary data.</text>
</comment>
<dbReference type="RefSeq" id="WP_161811155.1">
    <property type="nucleotide sequence ID" value="NZ_BLJN01000001.1"/>
</dbReference>
<dbReference type="Pfam" id="PF07615">
    <property type="entry name" value="Ykof"/>
    <property type="match status" value="1"/>
</dbReference>
<accession>A0A829Y862</accession>
<keyword evidence="3" id="KW-1185">Reference proteome</keyword>
<evidence type="ECO:0000313" key="2">
    <source>
        <dbReference type="EMBL" id="GFE79489.1"/>
    </source>
</evidence>
<evidence type="ECO:0000259" key="1">
    <source>
        <dbReference type="Pfam" id="PF07615"/>
    </source>
</evidence>
<dbReference type="AlphaFoldDB" id="A0A829Y862"/>
<name>A0A829Y862_9GAMM</name>
<dbReference type="Gene3D" id="3.30.70.930">
    <property type="match status" value="1"/>
</dbReference>
<proteinExistence type="predicted"/>
<dbReference type="InterPro" id="IPR011522">
    <property type="entry name" value="Thiamin/HMP-bd_put_YkoF"/>
</dbReference>
<dbReference type="SUPFAM" id="SSF89957">
    <property type="entry name" value="MTH1187/YkoF-like"/>
    <property type="match status" value="1"/>
</dbReference>
<reference evidence="3" key="1">
    <citation type="submission" date="2020-01" db="EMBL/GenBank/DDBJ databases">
        <title>'Steroidobacter agaridevorans' sp. nov., agar-degrading bacteria isolated from rhizosphere soils.</title>
        <authorList>
            <person name="Ikenaga M."/>
            <person name="Kataoka M."/>
            <person name="Murouchi A."/>
            <person name="Katsuragi S."/>
            <person name="Sakai M."/>
        </authorList>
    </citation>
    <scope>NUCLEOTIDE SEQUENCE [LARGE SCALE GENOMIC DNA]</scope>
    <source>
        <strain evidence="3">YU21-B</strain>
    </source>
</reference>
<dbReference type="InterPro" id="IPR029756">
    <property type="entry name" value="MTH1187/YkoF-like"/>
</dbReference>
<organism evidence="2 3">
    <name type="scientific">Steroidobacter agaridevorans</name>
    <dbReference type="NCBI Taxonomy" id="2695856"/>
    <lineage>
        <taxon>Bacteria</taxon>
        <taxon>Pseudomonadati</taxon>
        <taxon>Pseudomonadota</taxon>
        <taxon>Gammaproteobacteria</taxon>
        <taxon>Steroidobacterales</taxon>
        <taxon>Steroidobacteraceae</taxon>
        <taxon>Steroidobacter</taxon>
    </lineage>
</organism>
<dbReference type="Proteomes" id="UP000445000">
    <property type="component" value="Unassembled WGS sequence"/>
</dbReference>
<protein>
    <recommendedName>
        <fullName evidence="1">Thiamin/hydroxymethyl pyrimidine-binding YkoF putative domain-containing protein</fullName>
    </recommendedName>
</protein>
<feature type="domain" description="Thiamin/hydroxymethyl pyrimidine-binding YkoF putative" evidence="1">
    <location>
        <begin position="4"/>
        <end position="55"/>
    </location>
</feature>
<sequence length="83" mass="9154">MRTAIEISLYPLDADYIPPIKDFIDRLNTYPELQVTTNAMSTQIAGEHARLFEILGKETATSFAGHGRKVFVMKVLGGTVPDA</sequence>
<dbReference type="EMBL" id="BLJN01000001">
    <property type="protein sequence ID" value="GFE79489.1"/>
    <property type="molecule type" value="Genomic_DNA"/>
</dbReference>
<gene>
    <name evidence="2" type="primary">ykoF</name>
    <name evidence="2" type="ORF">GCM10011487_14890</name>
</gene>
<evidence type="ECO:0000313" key="3">
    <source>
        <dbReference type="Proteomes" id="UP000445000"/>
    </source>
</evidence>